<evidence type="ECO:0000259" key="5">
    <source>
        <dbReference type="PROSITE" id="PS50927"/>
    </source>
</evidence>
<dbReference type="Proteomes" id="UP000238479">
    <property type="component" value="Chromosome 4"/>
</dbReference>
<evidence type="ECO:0000256" key="2">
    <source>
        <dbReference type="ARBA" id="ARBA00023157"/>
    </source>
</evidence>
<sequence length="160" mass="17528">MQLGSVTLFFLFIFILLLSQYGAEVYNITPSHPLSEGETLVFPGLIFELGFFSPNSSANKYVGLCHKSIYPRKYVWVANRDSPLAATDTLASLRIGSSGSLELVDGKQISVWSANIYNCSFAVLLDNGNFVAKGVMGADLWESFNNPSDLLLPSMLLGYD</sequence>
<evidence type="ECO:0000256" key="3">
    <source>
        <dbReference type="ARBA" id="ARBA00023180"/>
    </source>
</evidence>
<dbReference type="CDD" id="cd00028">
    <property type="entry name" value="B_lectin"/>
    <property type="match status" value="1"/>
</dbReference>
<evidence type="ECO:0000313" key="6">
    <source>
        <dbReference type="EMBL" id="PRQ36662.1"/>
    </source>
</evidence>
<dbReference type="Pfam" id="PF01453">
    <property type="entry name" value="B_lectin"/>
    <property type="match status" value="1"/>
</dbReference>
<dbReference type="AlphaFoldDB" id="A0A2P6QR53"/>
<dbReference type="InterPro" id="IPR001480">
    <property type="entry name" value="Bulb-type_lectin_dom"/>
</dbReference>
<evidence type="ECO:0000313" key="7">
    <source>
        <dbReference type="Proteomes" id="UP000238479"/>
    </source>
</evidence>
<feature type="signal peptide" evidence="4">
    <location>
        <begin position="1"/>
        <end position="23"/>
    </location>
</feature>
<dbReference type="SMART" id="SM00108">
    <property type="entry name" value="B_lectin"/>
    <property type="match status" value="1"/>
</dbReference>
<evidence type="ECO:0000256" key="1">
    <source>
        <dbReference type="ARBA" id="ARBA00022729"/>
    </source>
</evidence>
<dbReference type="SUPFAM" id="SSF51110">
    <property type="entry name" value="alpha-D-mannose-specific plant lectins"/>
    <property type="match status" value="1"/>
</dbReference>
<keyword evidence="1 4" id="KW-0732">Signal</keyword>
<dbReference type="PANTHER" id="PTHR32444">
    <property type="entry name" value="BULB-TYPE LECTIN DOMAIN-CONTAINING PROTEIN"/>
    <property type="match status" value="1"/>
</dbReference>
<dbReference type="PANTHER" id="PTHR32444:SF250">
    <property type="entry name" value="NON-SPECIFIC SERINE_THREONINE PROTEIN KINASE"/>
    <property type="match status" value="1"/>
</dbReference>
<keyword evidence="6" id="KW-0723">Serine/threonine-protein kinase</keyword>
<organism evidence="6 7">
    <name type="scientific">Rosa chinensis</name>
    <name type="common">China rose</name>
    <dbReference type="NCBI Taxonomy" id="74649"/>
    <lineage>
        <taxon>Eukaryota</taxon>
        <taxon>Viridiplantae</taxon>
        <taxon>Streptophyta</taxon>
        <taxon>Embryophyta</taxon>
        <taxon>Tracheophyta</taxon>
        <taxon>Spermatophyta</taxon>
        <taxon>Magnoliopsida</taxon>
        <taxon>eudicotyledons</taxon>
        <taxon>Gunneridae</taxon>
        <taxon>Pentapetalae</taxon>
        <taxon>rosids</taxon>
        <taxon>fabids</taxon>
        <taxon>Rosales</taxon>
        <taxon>Rosaceae</taxon>
        <taxon>Rosoideae</taxon>
        <taxon>Rosoideae incertae sedis</taxon>
        <taxon>Rosa</taxon>
    </lineage>
</organism>
<dbReference type="Gramene" id="PRQ36662">
    <property type="protein sequence ID" value="PRQ36662"/>
    <property type="gene ID" value="RchiOBHm_Chr4g0394091"/>
</dbReference>
<name>A0A2P6QR53_ROSCH</name>
<reference evidence="6 7" key="1">
    <citation type="journal article" date="2018" name="Nat. Genet.">
        <title>The Rosa genome provides new insights in the design of modern roses.</title>
        <authorList>
            <person name="Bendahmane M."/>
        </authorList>
    </citation>
    <scope>NUCLEOTIDE SEQUENCE [LARGE SCALE GENOMIC DNA]</scope>
    <source>
        <strain evidence="7">cv. Old Blush</strain>
    </source>
</reference>
<dbReference type="EMBL" id="PDCK01000042">
    <property type="protein sequence ID" value="PRQ36662.1"/>
    <property type="molecule type" value="Genomic_DNA"/>
</dbReference>
<dbReference type="STRING" id="74649.A0A2P6QR53"/>
<proteinExistence type="predicted"/>
<gene>
    <name evidence="6" type="ORF">RchiOBHm_Chr4g0394091</name>
</gene>
<protein>
    <submittedName>
        <fullName evidence="6">Putative non-specific serine/threonine protein kinase</fullName>
        <ecNumber evidence="6">2.7.11.1</ecNumber>
    </submittedName>
</protein>
<dbReference type="PROSITE" id="PS50927">
    <property type="entry name" value="BULB_LECTIN"/>
    <property type="match status" value="1"/>
</dbReference>
<comment type="caution">
    <text evidence="6">The sequence shown here is derived from an EMBL/GenBank/DDBJ whole genome shotgun (WGS) entry which is preliminary data.</text>
</comment>
<keyword evidence="7" id="KW-1185">Reference proteome</keyword>
<dbReference type="Gene3D" id="2.90.10.10">
    <property type="entry name" value="Bulb-type lectin domain"/>
    <property type="match status" value="1"/>
</dbReference>
<evidence type="ECO:0000256" key="4">
    <source>
        <dbReference type="SAM" id="SignalP"/>
    </source>
</evidence>
<feature type="chain" id="PRO_5015145012" evidence="4">
    <location>
        <begin position="24"/>
        <end position="160"/>
    </location>
</feature>
<keyword evidence="6" id="KW-0808">Transferase</keyword>
<keyword evidence="2" id="KW-1015">Disulfide bond</keyword>
<accession>A0A2P6QR53</accession>
<dbReference type="InterPro" id="IPR036426">
    <property type="entry name" value="Bulb-type_lectin_dom_sf"/>
</dbReference>
<feature type="domain" description="Bulb-type lectin" evidence="5">
    <location>
        <begin position="25"/>
        <end position="145"/>
    </location>
</feature>
<dbReference type="GO" id="GO:0004674">
    <property type="term" value="F:protein serine/threonine kinase activity"/>
    <property type="evidence" value="ECO:0007669"/>
    <property type="project" value="UniProtKB-KW"/>
</dbReference>
<dbReference type="EC" id="2.7.11.1" evidence="6"/>
<keyword evidence="6" id="KW-0418">Kinase</keyword>
<keyword evidence="3" id="KW-0325">Glycoprotein</keyword>